<dbReference type="PANTHER" id="PTHR35040:SF9">
    <property type="entry name" value="4-LIKE CELL SURFACE PROTEIN, PUTATIVE (AFU_ORTHOLOGUE AFUA_4G14080)-RELATED"/>
    <property type="match status" value="1"/>
</dbReference>
<sequence>MLLSRVLASGVVFPLYIYPGDNCAGWTAVSSVIASHPTMPFYVIVNPDSGPGGVANSQPDANYQACIPTLRPAANPNVHVLGYVATGFGTRASSAVEADVLTYAGWGAAYRPTGIFFDETLGGTSALLTLYTSYATYARNQISGAFVTLNPGTSIDSSYYSISDQIISYENTYASFSTSDLVISSSSPASKQAVILHTAPTTLPTSTITTLVHTEAVAALFITPVSLADNPYGSVPSYWSAFVTAVGS</sequence>
<proteinExistence type="predicted"/>
<accession>A0AAD6USX8</accession>
<evidence type="ECO:0000313" key="1">
    <source>
        <dbReference type="EMBL" id="KAJ7193776.1"/>
    </source>
</evidence>
<dbReference type="InterPro" id="IPR021986">
    <property type="entry name" value="Spherulin4"/>
</dbReference>
<gene>
    <name evidence="1" type="ORF">GGX14DRAFT_378473</name>
</gene>
<name>A0AAD6USX8_9AGAR</name>
<keyword evidence="2" id="KW-1185">Reference proteome</keyword>
<evidence type="ECO:0000313" key="2">
    <source>
        <dbReference type="Proteomes" id="UP001219525"/>
    </source>
</evidence>
<dbReference type="Pfam" id="PF12138">
    <property type="entry name" value="Spherulin4"/>
    <property type="match status" value="1"/>
</dbReference>
<protein>
    <submittedName>
        <fullName evidence="1">Spherulation-specific family 4</fullName>
    </submittedName>
</protein>
<dbReference type="EMBL" id="JARJCW010000104">
    <property type="protein sequence ID" value="KAJ7193776.1"/>
    <property type="molecule type" value="Genomic_DNA"/>
</dbReference>
<dbReference type="PANTHER" id="PTHR35040">
    <property type="match status" value="1"/>
</dbReference>
<organism evidence="1 2">
    <name type="scientific">Mycena pura</name>
    <dbReference type="NCBI Taxonomy" id="153505"/>
    <lineage>
        <taxon>Eukaryota</taxon>
        <taxon>Fungi</taxon>
        <taxon>Dikarya</taxon>
        <taxon>Basidiomycota</taxon>
        <taxon>Agaricomycotina</taxon>
        <taxon>Agaricomycetes</taxon>
        <taxon>Agaricomycetidae</taxon>
        <taxon>Agaricales</taxon>
        <taxon>Marasmiineae</taxon>
        <taxon>Mycenaceae</taxon>
        <taxon>Mycena</taxon>
    </lineage>
</organism>
<reference evidence="1" key="1">
    <citation type="submission" date="2023-03" db="EMBL/GenBank/DDBJ databases">
        <title>Massive genome expansion in bonnet fungi (Mycena s.s.) driven by repeated elements and novel gene families across ecological guilds.</title>
        <authorList>
            <consortium name="Lawrence Berkeley National Laboratory"/>
            <person name="Harder C.B."/>
            <person name="Miyauchi S."/>
            <person name="Viragh M."/>
            <person name="Kuo A."/>
            <person name="Thoen E."/>
            <person name="Andreopoulos B."/>
            <person name="Lu D."/>
            <person name="Skrede I."/>
            <person name="Drula E."/>
            <person name="Henrissat B."/>
            <person name="Morin E."/>
            <person name="Kohler A."/>
            <person name="Barry K."/>
            <person name="LaButti K."/>
            <person name="Morin E."/>
            <person name="Salamov A."/>
            <person name="Lipzen A."/>
            <person name="Mereny Z."/>
            <person name="Hegedus B."/>
            <person name="Baldrian P."/>
            <person name="Stursova M."/>
            <person name="Weitz H."/>
            <person name="Taylor A."/>
            <person name="Grigoriev I.V."/>
            <person name="Nagy L.G."/>
            <person name="Martin F."/>
            <person name="Kauserud H."/>
        </authorList>
    </citation>
    <scope>NUCLEOTIDE SEQUENCE</scope>
    <source>
        <strain evidence="1">9144</strain>
    </source>
</reference>
<dbReference type="AlphaFoldDB" id="A0AAD6USX8"/>
<comment type="caution">
    <text evidence="1">The sequence shown here is derived from an EMBL/GenBank/DDBJ whole genome shotgun (WGS) entry which is preliminary data.</text>
</comment>
<dbReference type="Proteomes" id="UP001219525">
    <property type="component" value="Unassembled WGS sequence"/>
</dbReference>